<dbReference type="GO" id="GO:0042276">
    <property type="term" value="P:error-prone translesion synthesis"/>
    <property type="evidence" value="ECO:0007669"/>
    <property type="project" value="TreeGrafter"/>
</dbReference>
<dbReference type="Gene3D" id="3.30.1490.100">
    <property type="entry name" value="DNA polymerase, Y-family, little finger domain"/>
    <property type="match status" value="1"/>
</dbReference>
<dbReference type="Proteomes" id="UP000177913">
    <property type="component" value="Unassembled WGS sequence"/>
</dbReference>
<evidence type="ECO:0000259" key="2">
    <source>
        <dbReference type="PROSITE" id="PS50173"/>
    </source>
</evidence>
<accession>A0A1F7GY07</accession>
<dbReference type="InterPro" id="IPR043502">
    <property type="entry name" value="DNA/RNA_pol_sf"/>
</dbReference>
<dbReference type="PANTHER" id="PTHR11076">
    <property type="entry name" value="DNA REPAIR POLYMERASE UMUC / TRANSFERASE FAMILY MEMBER"/>
    <property type="match status" value="1"/>
</dbReference>
<dbReference type="InterPro" id="IPR050116">
    <property type="entry name" value="DNA_polymerase-Y"/>
</dbReference>
<feature type="domain" description="UmuC" evidence="2">
    <location>
        <begin position="12"/>
        <end position="196"/>
    </location>
</feature>
<dbReference type="InterPro" id="IPR017961">
    <property type="entry name" value="DNA_pol_Y-fam_little_finger"/>
</dbReference>
<reference evidence="3 4" key="1">
    <citation type="journal article" date="2016" name="Nat. Commun.">
        <title>Thousands of microbial genomes shed light on interconnected biogeochemical processes in an aquifer system.</title>
        <authorList>
            <person name="Anantharaman K."/>
            <person name="Brown C.T."/>
            <person name="Hug L.A."/>
            <person name="Sharon I."/>
            <person name="Castelle C.J."/>
            <person name="Probst A.J."/>
            <person name="Thomas B.C."/>
            <person name="Singh A."/>
            <person name="Wilkins M.J."/>
            <person name="Karaoz U."/>
            <person name="Brodie E.L."/>
            <person name="Williams K.H."/>
            <person name="Hubbard S.S."/>
            <person name="Banfield J.F."/>
        </authorList>
    </citation>
    <scope>NUCLEOTIDE SEQUENCE [LARGE SCALE GENOMIC DNA]</scope>
</reference>
<comment type="similarity">
    <text evidence="1">Belongs to the DNA polymerase type-Y family.</text>
</comment>
<dbReference type="GO" id="GO:0009432">
    <property type="term" value="P:SOS response"/>
    <property type="evidence" value="ECO:0007669"/>
    <property type="project" value="TreeGrafter"/>
</dbReference>
<dbReference type="GO" id="GO:0006281">
    <property type="term" value="P:DNA repair"/>
    <property type="evidence" value="ECO:0007669"/>
    <property type="project" value="InterPro"/>
</dbReference>
<dbReference type="Gene3D" id="3.40.1170.60">
    <property type="match status" value="1"/>
</dbReference>
<dbReference type="EMBL" id="MFZO01000047">
    <property type="protein sequence ID" value="OGK23392.1"/>
    <property type="molecule type" value="Genomic_DNA"/>
</dbReference>
<comment type="caution">
    <text evidence="3">The sequence shown here is derived from an EMBL/GenBank/DDBJ whole genome shotgun (WGS) entry which is preliminary data.</text>
</comment>
<dbReference type="GO" id="GO:0003887">
    <property type="term" value="F:DNA-directed DNA polymerase activity"/>
    <property type="evidence" value="ECO:0007669"/>
    <property type="project" value="TreeGrafter"/>
</dbReference>
<protein>
    <recommendedName>
        <fullName evidence="2">UmuC domain-containing protein</fullName>
    </recommendedName>
</protein>
<evidence type="ECO:0000256" key="1">
    <source>
        <dbReference type="ARBA" id="ARBA00010945"/>
    </source>
</evidence>
<organism evidence="3 4">
    <name type="scientific">Candidatus Roizmanbacteria bacterium RIFCSPHIGHO2_02_FULL_38_11</name>
    <dbReference type="NCBI Taxonomy" id="1802039"/>
    <lineage>
        <taxon>Bacteria</taxon>
        <taxon>Candidatus Roizmaniibacteriota</taxon>
    </lineage>
</organism>
<dbReference type="SUPFAM" id="SSF56672">
    <property type="entry name" value="DNA/RNA polymerases"/>
    <property type="match status" value="1"/>
</dbReference>
<dbReference type="AlphaFoldDB" id="A0A1F7GY07"/>
<dbReference type="Pfam" id="PF00817">
    <property type="entry name" value="IMS"/>
    <property type="match status" value="1"/>
</dbReference>
<proteinExistence type="inferred from homology"/>
<gene>
    <name evidence="3" type="ORF">A3C25_01850</name>
</gene>
<name>A0A1F7GY07_9BACT</name>
<dbReference type="PANTHER" id="PTHR11076:SF35">
    <property type="entry name" value="DNA REPAIR PROTEIN HOMOLOG YOBH"/>
    <property type="match status" value="1"/>
</dbReference>
<evidence type="ECO:0000313" key="4">
    <source>
        <dbReference type="Proteomes" id="UP000177913"/>
    </source>
</evidence>
<evidence type="ECO:0000313" key="3">
    <source>
        <dbReference type="EMBL" id="OGK23392.1"/>
    </source>
</evidence>
<dbReference type="InterPro" id="IPR043128">
    <property type="entry name" value="Rev_trsase/Diguanyl_cyclase"/>
</dbReference>
<sequence>MELQINRNNPMIMHIDLNSCFATVEQQANMHLRGKPIVVAAYATPSGCVVSPSIEAKRFGIKVGMTVRDARLLCKDVAVRTPDPPLVRDVHIKFKKIFKDYSPNVYPRSIDEAVIDFTDMESYLNRSLIEIGREIKQRLRSEIGEWISCSIGIGTNRFLAKTAASLKKPDGLEVITDKNLRDIYKRLNLVDLCGINKRFEARLNAQGIFTPLEFLDAPLPLLKNQVFQSIVGYYWYLRLRGWEIDDVIFARKSYGQDYALGKATKDPHEIAQIMMKLCEKMGRRLRKAGKAALGIHVACLYIDGTFWHRGRKFQTEMLTTFELYRKALYVFNQQPERKIVAKLSVSCYDLIPSKKSQASLFDFPEEKERKVSVALDAINDKYGEYVITPGLLLGMKDLVIDRIAFGGVKELEDLYEN</sequence>
<dbReference type="GO" id="GO:0003684">
    <property type="term" value="F:damaged DNA binding"/>
    <property type="evidence" value="ECO:0007669"/>
    <property type="project" value="InterPro"/>
</dbReference>
<dbReference type="GO" id="GO:0005829">
    <property type="term" value="C:cytosol"/>
    <property type="evidence" value="ECO:0007669"/>
    <property type="project" value="TreeGrafter"/>
</dbReference>
<dbReference type="PROSITE" id="PS50173">
    <property type="entry name" value="UMUC"/>
    <property type="match status" value="1"/>
</dbReference>
<dbReference type="SUPFAM" id="SSF100879">
    <property type="entry name" value="Lesion bypass DNA polymerase (Y-family), little finger domain"/>
    <property type="match status" value="1"/>
</dbReference>
<dbReference type="InterPro" id="IPR001126">
    <property type="entry name" value="UmuC"/>
</dbReference>
<dbReference type="InterPro" id="IPR036775">
    <property type="entry name" value="DNA_pol_Y-fam_lit_finger_sf"/>
</dbReference>
<dbReference type="Pfam" id="PF11799">
    <property type="entry name" value="IMS_C"/>
    <property type="match status" value="1"/>
</dbReference>
<dbReference type="Gene3D" id="3.30.70.270">
    <property type="match status" value="1"/>
</dbReference>